<keyword evidence="9" id="KW-1185">Reference proteome</keyword>
<evidence type="ECO:0000256" key="2">
    <source>
        <dbReference type="ARBA" id="ARBA00022692"/>
    </source>
</evidence>
<keyword evidence="3 6" id="KW-1133">Transmembrane helix</keyword>
<gene>
    <name evidence="8" type="ORF">E0Z10_g6846</name>
</gene>
<feature type="domain" description="Rhodopsin" evidence="7">
    <location>
        <begin position="69"/>
        <end position="284"/>
    </location>
</feature>
<proteinExistence type="inferred from homology"/>
<dbReference type="OrthoDB" id="5393606at2759"/>
<accession>A0A4Z0YR81</accession>
<protein>
    <recommendedName>
        <fullName evidence="7">Rhodopsin domain-containing protein</fullName>
    </recommendedName>
</protein>
<evidence type="ECO:0000256" key="1">
    <source>
        <dbReference type="ARBA" id="ARBA00004141"/>
    </source>
</evidence>
<evidence type="ECO:0000256" key="3">
    <source>
        <dbReference type="ARBA" id="ARBA00022989"/>
    </source>
</evidence>
<feature type="transmembrane region" description="Helical" evidence="6">
    <location>
        <begin position="123"/>
        <end position="145"/>
    </location>
</feature>
<dbReference type="GO" id="GO:0016020">
    <property type="term" value="C:membrane"/>
    <property type="evidence" value="ECO:0007669"/>
    <property type="project" value="UniProtKB-SubCell"/>
</dbReference>
<dbReference type="AlphaFoldDB" id="A0A4Z0YR81"/>
<evidence type="ECO:0000259" key="7">
    <source>
        <dbReference type="Pfam" id="PF20684"/>
    </source>
</evidence>
<dbReference type="InterPro" id="IPR052337">
    <property type="entry name" value="SAT4-like"/>
</dbReference>
<keyword evidence="2 6" id="KW-0812">Transmembrane</keyword>
<comment type="similarity">
    <text evidence="5">Belongs to the SAT4 family.</text>
</comment>
<feature type="transmembrane region" description="Helical" evidence="6">
    <location>
        <begin position="212"/>
        <end position="236"/>
    </location>
</feature>
<evidence type="ECO:0000256" key="6">
    <source>
        <dbReference type="SAM" id="Phobius"/>
    </source>
</evidence>
<keyword evidence="4 6" id="KW-0472">Membrane</keyword>
<organism evidence="8 9">
    <name type="scientific">Xylaria hypoxylon</name>
    <dbReference type="NCBI Taxonomy" id="37992"/>
    <lineage>
        <taxon>Eukaryota</taxon>
        <taxon>Fungi</taxon>
        <taxon>Dikarya</taxon>
        <taxon>Ascomycota</taxon>
        <taxon>Pezizomycotina</taxon>
        <taxon>Sordariomycetes</taxon>
        <taxon>Xylariomycetidae</taxon>
        <taxon>Xylariales</taxon>
        <taxon>Xylariaceae</taxon>
        <taxon>Xylaria</taxon>
    </lineage>
</organism>
<feature type="transmembrane region" description="Helical" evidence="6">
    <location>
        <begin position="49"/>
        <end position="70"/>
    </location>
</feature>
<sequence>MDYVNPRSMSAIGVLFPALTIISLAQVYVPEETGPRSVTELTAAYFSPYQILTVAAGVGLVTATQLHIIGGHTNPEDLVAESVKLGIFEYAFWITHVLAIGFIKLTILFLLRRVFKGRAYKTVFDYANWTLIILVILWTLVFLFFDIFACGTHPEASWESWNSLRNACIDTFGMQTGCAVFSWVLDIAIFIEPLVMIRTLNMTRARKIQASLVFLSSGFAVIAGLLRMIPWIQVLIQDITHPTIKVLGTTFPIADQQAIISIVLFWTYIEIGVGFFVACVPRSAWVLDKLNPILSKLLSLPSSISLLRKSERSHRKGDDVKRDLSSLETMAQHKVSLGQHSDDDMELVAVRD</sequence>
<evidence type="ECO:0000313" key="9">
    <source>
        <dbReference type="Proteomes" id="UP000297716"/>
    </source>
</evidence>
<dbReference type="PANTHER" id="PTHR33048">
    <property type="entry name" value="PTH11-LIKE INTEGRAL MEMBRANE PROTEIN (AFU_ORTHOLOGUE AFUA_5G11245)"/>
    <property type="match status" value="1"/>
</dbReference>
<feature type="transmembrane region" description="Helical" evidence="6">
    <location>
        <begin position="180"/>
        <end position="200"/>
    </location>
</feature>
<evidence type="ECO:0000313" key="8">
    <source>
        <dbReference type="EMBL" id="TGJ81911.1"/>
    </source>
</evidence>
<comment type="caution">
    <text evidence="8">The sequence shown here is derived from an EMBL/GenBank/DDBJ whole genome shotgun (WGS) entry which is preliminary data.</text>
</comment>
<dbReference type="STRING" id="37992.A0A4Z0YR81"/>
<feature type="transmembrane region" description="Helical" evidence="6">
    <location>
        <begin position="90"/>
        <end position="111"/>
    </location>
</feature>
<evidence type="ECO:0000256" key="5">
    <source>
        <dbReference type="ARBA" id="ARBA00038359"/>
    </source>
</evidence>
<comment type="subcellular location">
    <subcellularLocation>
        <location evidence="1">Membrane</location>
        <topology evidence="1">Multi-pass membrane protein</topology>
    </subcellularLocation>
</comment>
<feature type="transmembrane region" description="Helical" evidence="6">
    <location>
        <begin position="12"/>
        <end position="29"/>
    </location>
</feature>
<dbReference type="PANTHER" id="PTHR33048:SF134">
    <property type="entry name" value="INTEGRAL MEMBRANE PROTEIN"/>
    <property type="match status" value="1"/>
</dbReference>
<feature type="transmembrane region" description="Helical" evidence="6">
    <location>
        <begin position="256"/>
        <end position="280"/>
    </location>
</feature>
<dbReference type="EMBL" id="SKBN01000148">
    <property type="protein sequence ID" value="TGJ81911.1"/>
    <property type="molecule type" value="Genomic_DNA"/>
</dbReference>
<reference evidence="8 9" key="1">
    <citation type="submission" date="2019-03" db="EMBL/GenBank/DDBJ databases">
        <title>Draft genome sequence of Xylaria hypoxylon DSM 108379, a ubiquitous saprotrophic-parasitic fungi on hardwood.</title>
        <authorList>
            <person name="Buettner E."/>
            <person name="Leonhardt S."/>
            <person name="Gebauer A.M."/>
            <person name="Liers C."/>
            <person name="Hofrichter M."/>
            <person name="Kellner H."/>
        </authorList>
    </citation>
    <scope>NUCLEOTIDE SEQUENCE [LARGE SCALE GENOMIC DNA]</scope>
    <source>
        <strain evidence="8 9">DSM 108379</strain>
    </source>
</reference>
<dbReference type="Proteomes" id="UP000297716">
    <property type="component" value="Unassembled WGS sequence"/>
</dbReference>
<dbReference type="Pfam" id="PF20684">
    <property type="entry name" value="Fung_rhodopsin"/>
    <property type="match status" value="1"/>
</dbReference>
<dbReference type="InterPro" id="IPR049326">
    <property type="entry name" value="Rhodopsin_dom_fungi"/>
</dbReference>
<name>A0A4Z0YR81_9PEZI</name>
<evidence type="ECO:0000256" key="4">
    <source>
        <dbReference type="ARBA" id="ARBA00023136"/>
    </source>
</evidence>